<reference evidence="1" key="1">
    <citation type="journal article" date="2022" name="Int. J. Mol. Sci.">
        <title>Draft Genome of Tanacetum Coccineum: Genomic Comparison of Closely Related Tanacetum-Family Plants.</title>
        <authorList>
            <person name="Yamashiro T."/>
            <person name="Shiraishi A."/>
            <person name="Nakayama K."/>
            <person name="Satake H."/>
        </authorList>
    </citation>
    <scope>NUCLEOTIDE SEQUENCE</scope>
</reference>
<accession>A0ABQ4ZIR4</accession>
<reference evidence="1" key="2">
    <citation type="submission" date="2022-01" db="EMBL/GenBank/DDBJ databases">
        <authorList>
            <person name="Yamashiro T."/>
            <person name="Shiraishi A."/>
            <person name="Satake H."/>
            <person name="Nakayama K."/>
        </authorList>
    </citation>
    <scope>NUCLEOTIDE SEQUENCE</scope>
</reference>
<organism evidence="1 2">
    <name type="scientific">Tanacetum coccineum</name>
    <dbReference type="NCBI Taxonomy" id="301880"/>
    <lineage>
        <taxon>Eukaryota</taxon>
        <taxon>Viridiplantae</taxon>
        <taxon>Streptophyta</taxon>
        <taxon>Embryophyta</taxon>
        <taxon>Tracheophyta</taxon>
        <taxon>Spermatophyta</taxon>
        <taxon>Magnoliopsida</taxon>
        <taxon>eudicotyledons</taxon>
        <taxon>Gunneridae</taxon>
        <taxon>Pentapetalae</taxon>
        <taxon>asterids</taxon>
        <taxon>campanulids</taxon>
        <taxon>Asterales</taxon>
        <taxon>Asteraceae</taxon>
        <taxon>Asteroideae</taxon>
        <taxon>Anthemideae</taxon>
        <taxon>Anthemidinae</taxon>
        <taxon>Tanacetum</taxon>
    </lineage>
</organism>
<sequence>MQFLKPNQSIISFPSRLIDDSYDEKMVLVKLMDRKESATNLKRKNTLRVGDVKIVFKSDYPTSNIIIRVYALGPRERMEFDLEATLIGEALVLNRSLDPVCIDYIELNDLNEPVELKRNQVEDLGPMIEEGEVIYEPMEDIVKTRNDDEIDEYPILENMDAYRDEGMGDVIVGKPFCREICVKVSARDKLNGISHPYQKLKSFYKGVLNLGTENIRDAKIEELLKRVHVSIHEME</sequence>
<protein>
    <submittedName>
        <fullName evidence="1">Uncharacterized protein</fullName>
    </submittedName>
</protein>
<comment type="caution">
    <text evidence="1">The sequence shown here is derived from an EMBL/GenBank/DDBJ whole genome shotgun (WGS) entry which is preliminary data.</text>
</comment>
<dbReference type="Proteomes" id="UP001151760">
    <property type="component" value="Unassembled WGS sequence"/>
</dbReference>
<evidence type="ECO:0000313" key="2">
    <source>
        <dbReference type="Proteomes" id="UP001151760"/>
    </source>
</evidence>
<keyword evidence="2" id="KW-1185">Reference proteome</keyword>
<evidence type="ECO:0000313" key="1">
    <source>
        <dbReference type="EMBL" id="GJS90103.1"/>
    </source>
</evidence>
<name>A0ABQ4ZIR4_9ASTR</name>
<proteinExistence type="predicted"/>
<gene>
    <name evidence="1" type="ORF">Tco_0772739</name>
</gene>
<dbReference type="EMBL" id="BQNB010011401">
    <property type="protein sequence ID" value="GJS90103.1"/>
    <property type="molecule type" value="Genomic_DNA"/>
</dbReference>